<dbReference type="InterPro" id="IPR006977">
    <property type="entry name" value="Yip1_dom"/>
</dbReference>
<keyword evidence="4 5" id="KW-0472">Membrane</keyword>
<accession>A0A839IQU4</accession>
<comment type="subcellular location">
    <subcellularLocation>
        <location evidence="1">Membrane</location>
        <topology evidence="1">Multi-pass membrane protein</topology>
    </subcellularLocation>
</comment>
<evidence type="ECO:0000313" key="8">
    <source>
        <dbReference type="Proteomes" id="UP000565262"/>
    </source>
</evidence>
<feature type="transmembrane region" description="Helical" evidence="5">
    <location>
        <begin position="66"/>
        <end position="86"/>
    </location>
</feature>
<dbReference type="GO" id="GO:0016020">
    <property type="term" value="C:membrane"/>
    <property type="evidence" value="ECO:0007669"/>
    <property type="project" value="UniProtKB-SubCell"/>
</dbReference>
<proteinExistence type="predicted"/>
<feature type="transmembrane region" description="Helical" evidence="5">
    <location>
        <begin position="107"/>
        <end position="124"/>
    </location>
</feature>
<feature type="domain" description="Yip1" evidence="6">
    <location>
        <begin position="6"/>
        <end position="181"/>
    </location>
</feature>
<evidence type="ECO:0000259" key="6">
    <source>
        <dbReference type="Pfam" id="PF04893"/>
    </source>
</evidence>
<feature type="transmembrane region" description="Helical" evidence="5">
    <location>
        <begin position="164"/>
        <end position="189"/>
    </location>
</feature>
<evidence type="ECO:0000256" key="2">
    <source>
        <dbReference type="ARBA" id="ARBA00022692"/>
    </source>
</evidence>
<dbReference type="Proteomes" id="UP000565262">
    <property type="component" value="Unassembled WGS sequence"/>
</dbReference>
<organism evidence="7 8">
    <name type="scientific">Oceanospirillum sediminis</name>
    <dbReference type="NCBI Taxonomy" id="2760088"/>
    <lineage>
        <taxon>Bacteria</taxon>
        <taxon>Pseudomonadati</taxon>
        <taxon>Pseudomonadota</taxon>
        <taxon>Gammaproteobacteria</taxon>
        <taxon>Oceanospirillales</taxon>
        <taxon>Oceanospirillaceae</taxon>
        <taxon>Oceanospirillum</taxon>
    </lineage>
</organism>
<protein>
    <submittedName>
        <fullName evidence="7">YIP1 family protein</fullName>
    </submittedName>
</protein>
<feature type="transmembrane region" description="Helical" evidence="5">
    <location>
        <begin position="34"/>
        <end position="54"/>
    </location>
</feature>
<keyword evidence="8" id="KW-1185">Reference proteome</keyword>
<comment type="caution">
    <text evidence="7">The sequence shown here is derived from an EMBL/GenBank/DDBJ whole genome shotgun (WGS) entry which is preliminary data.</text>
</comment>
<evidence type="ECO:0000256" key="3">
    <source>
        <dbReference type="ARBA" id="ARBA00022989"/>
    </source>
</evidence>
<evidence type="ECO:0000256" key="5">
    <source>
        <dbReference type="SAM" id="Phobius"/>
    </source>
</evidence>
<feature type="transmembrane region" description="Helical" evidence="5">
    <location>
        <begin position="130"/>
        <end position="152"/>
    </location>
</feature>
<evidence type="ECO:0000256" key="4">
    <source>
        <dbReference type="ARBA" id="ARBA00023136"/>
    </source>
</evidence>
<keyword evidence="3 5" id="KW-1133">Transmembrane helix</keyword>
<reference evidence="7 8" key="1">
    <citation type="submission" date="2020-08" db="EMBL/GenBank/DDBJ databases">
        <title>Oceanospirillum sp. nov. isolated from marine sediment.</title>
        <authorList>
            <person name="Ji X."/>
        </authorList>
    </citation>
    <scope>NUCLEOTIDE SEQUENCE [LARGE SCALE GENOMIC DNA]</scope>
    <source>
        <strain evidence="7 8">D5</strain>
    </source>
</reference>
<gene>
    <name evidence="7" type="ORF">H4O21_09630</name>
</gene>
<evidence type="ECO:0000256" key="1">
    <source>
        <dbReference type="ARBA" id="ARBA00004141"/>
    </source>
</evidence>
<evidence type="ECO:0000313" key="7">
    <source>
        <dbReference type="EMBL" id="MBB1486869.1"/>
    </source>
</evidence>
<keyword evidence="2 5" id="KW-0812">Transmembrane</keyword>
<dbReference type="RefSeq" id="WP_182808655.1">
    <property type="nucleotide sequence ID" value="NZ_JACJFM010000010.1"/>
</dbReference>
<dbReference type="AlphaFoldDB" id="A0A839IQU4"/>
<dbReference type="EMBL" id="JACJFM010000010">
    <property type="protein sequence ID" value="MBB1486869.1"/>
    <property type="molecule type" value="Genomic_DNA"/>
</dbReference>
<sequence length="199" mass="22269">MLQHMFGVIYHPKAEWKFIKEEKYSWVDCYKNDILWLAAIPPLSLFIGTTQMGWSIAGGDYIKLTVASAIPIAIAFYFALLIGVYAMAHAVHWMEKTYGSDASFDRCMVLTTFTATPLFMAGFAGLWPMLWFVVMSGLAALCYTIYLLYNGVETIMEIPEEQAFLFGTSILTVGLVFLVCIITGSVLLWGMGMMPVFTS</sequence>
<dbReference type="Pfam" id="PF04893">
    <property type="entry name" value="Yip1"/>
    <property type="match status" value="1"/>
</dbReference>
<name>A0A839IQU4_9GAMM</name>